<dbReference type="Pfam" id="PF12807">
    <property type="entry name" value="eIF3_p135"/>
    <property type="match status" value="1"/>
</dbReference>
<feature type="domain" description="Clu" evidence="2">
    <location>
        <begin position="294"/>
        <end position="619"/>
    </location>
</feature>
<accession>A0A1A8VMP0</accession>
<evidence type="ECO:0000313" key="4">
    <source>
        <dbReference type="Proteomes" id="UP000078560"/>
    </source>
</evidence>
<gene>
    <name evidence="3" type="ORF">POVCU2_0012500</name>
</gene>
<proteinExistence type="predicted"/>
<organism evidence="3 4">
    <name type="scientific">Plasmodium ovale curtisi</name>
    <dbReference type="NCBI Taxonomy" id="864141"/>
    <lineage>
        <taxon>Eukaryota</taxon>
        <taxon>Sar</taxon>
        <taxon>Alveolata</taxon>
        <taxon>Apicomplexa</taxon>
        <taxon>Aconoidasida</taxon>
        <taxon>Haemosporida</taxon>
        <taxon>Plasmodiidae</taxon>
        <taxon>Plasmodium</taxon>
        <taxon>Plasmodium (Plasmodium)</taxon>
    </lineage>
</organism>
<sequence>MRTHGTKCKSHFALKVKLKSLYLYRANLDNALTLTVRVFYEDEEEGRVSCATERIHTADVLNRNCDYTCKVRINKSFYLPIVCLRGECPEFVNITCNIEDGEERGLKLFLNKNYSFLKYYSLYKTYKLYKRDSCYVNGIKNQRERRNGHILYGTYKGYAAHGKFADPTNLSFLSYISSDHLELALDIVSCERPFSYFAKNGAEMVQEGYYSLATDVSISRLKREISIYKNDRDTYLHIDSFRINGKNGVNDTSMSEKKGKSAPKNIAAEGNTLLRIFASSSKEAYEKMPIPLIPSSNLVHFLFSEVLPQYTQNSETPNWLRVFNDTYDMFLCKHFQVHSAEMVNNMYEEIRACSLFFYIESIFVRIATSFAKSVIIQEYTKYTSPGYIDTLFSGKEKAEDSGNCFHTFEYEKIVGRSPLDVLKLFNDDEIYVTKDTDVIRDSLIGILIFGDDKTDTDNAYKKYNNEIKAQQWVNKGIAKIKVENVKELKKEQKMNLNNMKLNYYKGVTRVDEQLLRYSAPTLPIWFAILVTYKGFKMYVLPAPLLPLNVTRLENARGNLKEELKLLEKVIPTYNLLKQGWAKNIFLSQYHTMENYVFYNVNSMVVRSSKRNFALFENFKQEHCDTEAKVEKFFPGMSFCMPMFSVNENIHLYYEAVGRSDENVCDFDKYVEVYLERVVRDVENLFFSVPFDSISLKMYLHSRGIKMKYLGRMIKYVTFRWLYNMLYNEILIRCIKRYVFHCIREICIFYKKRVHHYLSRYDEKWGYKEKTKGKFFTFFNNAREENEKGEITSVEVASADLSTSPQSEKTDESVNLEKYFSGSGNSSDYTPCQFSSSHFSPSECEAGMQGHTQKENSCSRKRALKSFISMSKIISKKVILENYLGSNTNLMSELLKWDNFLKCSSTEFYSSKKKKKKKNYMNIHQVVTKKYQESVTIIDMFMVNLFNIILTRSDCKEEFFLLIKDLSWNLFKTRNITCIEELHYNYVYDNLQKCLGIFFYPSLLQYEGNIKRGSNKFHLHDLKMYSVRIKRSFHCAYMDIPLYAYMRDPGCINLKISRDNKSILSSCIFFTLMYHHHLKISNDANRTRWLSNREVITTVEEGNKGGRSKERILRGYAERRKQAEWCNKKRENNEKRMDCVDGWRVNFLMASKESITLYSDSTYLTLYSLLNIVTTGIKLNILECSLKVSSYLFRYISEDSVASVHVRIMWLSIYVLGKYYRRKRSKMEESSKEFFLHAPSGIERNYEGEKVIHLGEEYPLIIDRNNPGCCDGNNTDCSDDSCLLRSENYCESSSHLECKKDIFSQFGNVDVYKKTHQICFTILNNYFVCFHPMYLDLYLSLSWYNKSRKHYEEFLHLLRMALLLQINMSLKNSPEQIMESIKMGDDFDNILYREKSDYLQKMQKREEETVLRDSVINVPSHFVYDICYPHDKLFLCENIQVVPKCSSFYNIRLGCTLHYFANSLFYYYNNNKIIKKYKSIDFVLNSSYYCIQVLENVKNIFQSFGKKNEYVANVCLDISLMTLKVFFSGVHPIHKSRFMAYALVHAKQAATTFRWKFGLNNINTLYSKHVLGLIYMHLENRKCMHIFEEICYYIINYSYTYEDKNIISRILWYLPDYILYSKCVNGKGVLNRETIESYLFYTWFNIFIPIKYVKKIMNTLILLYTSDVIKKSGKKKKQTFFKSTINLYDMHFHTFDEVILYIKAYKHILRKGKLLSQMREFHGKLKKLRILGSANHGVTGEENGSGDDLAEAYYATSDVDLIGLSGKLSGEVGIGMGNLGERSDQEELLARLEKKANSLLQSEHYEDGRREESITGGYLKGLIKTVEGKAKLLYEAEGQLSDDGKEHLPQDMKKRLPSSTIKKRVKSEKGRNIDDNGNSGRRSGRRSGDETDLAASRTTDRNDSSYENPGFSRLTDKSTSGGVNCKNGRKHKRSKHTLVKNAVTFKETRRELTRDNHVQIFMSLLYYFVNYNTYEQFFVRMKQE</sequence>
<feature type="region of interest" description="Disordered" evidence="1">
    <location>
        <begin position="1841"/>
        <end position="1933"/>
    </location>
</feature>
<evidence type="ECO:0000313" key="3">
    <source>
        <dbReference type="EMBL" id="SBS81868.1"/>
    </source>
</evidence>
<dbReference type="PROSITE" id="PS51823">
    <property type="entry name" value="CLU"/>
    <property type="match status" value="1"/>
</dbReference>
<dbReference type="PANTHER" id="PTHR20916">
    <property type="entry name" value="CYSTEINE AND GLYCINE-RICH PROTEIN 2 BINDING PROTEIN"/>
    <property type="match status" value="1"/>
</dbReference>
<dbReference type="InterPro" id="IPR025697">
    <property type="entry name" value="CLU_dom"/>
</dbReference>
<dbReference type="Proteomes" id="UP000078560">
    <property type="component" value="Unassembled WGS sequence"/>
</dbReference>
<evidence type="ECO:0000256" key="1">
    <source>
        <dbReference type="SAM" id="MobiDB-lite"/>
    </source>
</evidence>
<protein>
    <recommendedName>
        <fullName evidence="2">Clu domain-containing protein</fullName>
    </recommendedName>
</protein>
<dbReference type="InterPro" id="IPR033646">
    <property type="entry name" value="CLU-central"/>
</dbReference>
<dbReference type="PANTHER" id="PTHR20916:SF18">
    <property type="entry name" value="IPT_TIG DOMAIN-CONTAINING PROTEIN"/>
    <property type="match status" value="1"/>
</dbReference>
<feature type="compositionally biased region" description="Basic and acidic residues" evidence="1">
    <location>
        <begin position="1841"/>
        <end position="1853"/>
    </location>
</feature>
<reference evidence="4" key="1">
    <citation type="submission" date="2016-05" db="EMBL/GenBank/DDBJ databases">
        <authorList>
            <person name="Naeem Raeece"/>
        </authorList>
    </citation>
    <scope>NUCLEOTIDE SEQUENCE [LARGE SCALE GENOMIC DNA]</scope>
</reference>
<evidence type="ECO:0000259" key="2">
    <source>
        <dbReference type="PROSITE" id="PS51823"/>
    </source>
</evidence>
<dbReference type="EMBL" id="FLQU01000191">
    <property type="protein sequence ID" value="SBS81868.1"/>
    <property type="molecule type" value="Genomic_DNA"/>
</dbReference>
<name>A0A1A8VMP0_PLAOA</name>